<dbReference type="Proteomes" id="UP000472261">
    <property type="component" value="Unplaced"/>
</dbReference>
<evidence type="ECO:0000256" key="8">
    <source>
        <dbReference type="ARBA" id="ARBA00022481"/>
    </source>
</evidence>
<dbReference type="InterPro" id="IPR003595">
    <property type="entry name" value="Tyr_Pase_cat"/>
</dbReference>
<evidence type="ECO:0000256" key="27">
    <source>
        <dbReference type="SAM" id="MobiDB-lite"/>
    </source>
</evidence>
<evidence type="ECO:0000259" key="30">
    <source>
        <dbReference type="PROSITE" id="PS51180"/>
    </source>
</evidence>
<feature type="compositionally biased region" description="Low complexity" evidence="27">
    <location>
        <begin position="1738"/>
        <end position="1751"/>
    </location>
</feature>
<evidence type="ECO:0000256" key="6">
    <source>
        <dbReference type="ARBA" id="ARBA00013064"/>
    </source>
</evidence>
<dbReference type="GO" id="GO:0005768">
    <property type="term" value="C:endosome"/>
    <property type="evidence" value="ECO:0007669"/>
    <property type="project" value="UniProtKB-SubCell"/>
</dbReference>
<keyword evidence="20" id="KW-0206">Cytoskeleton</keyword>
<keyword evidence="17" id="KW-0653">Protein transport</keyword>
<protein>
    <recommendedName>
        <fullName evidence="25">Tyrosine-protein phosphatase non-receptor type 23</fullName>
        <ecNumber evidence="6">3.1.3.48</ecNumber>
    </recommendedName>
</protein>
<evidence type="ECO:0000256" key="5">
    <source>
        <dbReference type="ARBA" id="ARBA00009649"/>
    </source>
</evidence>
<dbReference type="PRINTS" id="PR00700">
    <property type="entry name" value="PRTYPHPHTASE"/>
</dbReference>
<feature type="region of interest" description="Disordered" evidence="27">
    <location>
        <begin position="528"/>
        <end position="547"/>
    </location>
</feature>
<keyword evidence="12" id="KW-0967">Endosome</keyword>
<dbReference type="PROSITE" id="PS50055">
    <property type="entry name" value="TYR_PHOSPHATASE_PTP"/>
    <property type="match status" value="1"/>
</dbReference>
<evidence type="ECO:0000256" key="21">
    <source>
        <dbReference type="ARBA" id="ARBA00023242"/>
    </source>
</evidence>
<dbReference type="SUPFAM" id="SSF52799">
    <property type="entry name" value="(Phosphotyrosine protein) phosphatases II"/>
    <property type="match status" value="1"/>
</dbReference>
<keyword evidence="22" id="KW-0966">Cell projection</keyword>
<dbReference type="SMART" id="SM00194">
    <property type="entry name" value="PTPc"/>
    <property type="match status" value="1"/>
</dbReference>
<dbReference type="OrthoDB" id="10266451at2759"/>
<feature type="compositionally biased region" description="Pro residues" evidence="27">
    <location>
        <begin position="1775"/>
        <end position="1786"/>
    </location>
</feature>
<feature type="compositionally biased region" description="Pro residues" evidence="27">
    <location>
        <begin position="1150"/>
        <end position="1175"/>
    </location>
</feature>
<dbReference type="PROSITE" id="PS51180">
    <property type="entry name" value="BRO1"/>
    <property type="match status" value="1"/>
</dbReference>
<comment type="subcellular location">
    <subcellularLocation>
        <location evidence="1">Cytoplasm</location>
        <location evidence="1">Cytoskeleton</location>
        <location evidence="1">Cilium basal body</location>
    </subcellularLocation>
    <subcellularLocation>
        <location evidence="4">Cytoplasmic vesicle</location>
    </subcellularLocation>
    <subcellularLocation>
        <location evidence="3">Endosome</location>
    </subcellularLocation>
    <subcellularLocation>
        <location evidence="2">Nucleus</location>
    </subcellularLocation>
</comment>
<dbReference type="Pfam" id="PF03097">
    <property type="entry name" value="BRO1"/>
    <property type="match status" value="1"/>
</dbReference>
<evidence type="ECO:0000256" key="10">
    <source>
        <dbReference type="ARBA" id="ARBA00022553"/>
    </source>
</evidence>
<evidence type="ECO:0000256" key="13">
    <source>
        <dbReference type="ARBA" id="ARBA00022794"/>
    </source>
</evidence>
<feature type="compositionally biased region" description="Pro residues" evidence="27">
    <location>
        <begin position="1213"/>
        <end position="1239"/>
    </location>
</feature>
<feature type="coiled-coil region" evidence="26">
    <location>
        <begin position="611"/>
        <end position="638"/>
    </location>
</feature>
<keyword evidence="8" id="KW-0488">Methylation</keyword>
<keyword evidence="9" id="KW-0963">Cytoplasm</keyword>
<evidence type="ECO:0000256" key="15">
    <source>
        <dbReference type="ARBA" id="ARBA00022803"/>
    </source>
</evidence>
<feature type="compositionally biased region" description="Pro residues" evidence="27">
    <location>
        <begin position="1122"/>
        <end position="1132"/>
    </location>
</feature>
<evidence type="ECO:0000259" key="29">
    <source>
        <dbReference type="PROSITE" id="PS50056"/>
    </source>
</evidence>
<evidence type="ECO:0000256" key="3">
    <source>
        <dbReference type="ARBA" id="ARBA00004177"/>
    </source>
</evidence>
<evidence type="ECO:0000256" key="25">
    <source>
        <dbReference type="ARBA" id="ARBA00072472"/>
    </source>
</evidence>
<evidence type="ECO:0000256" key="19">
    <source>
        <dbReference type="ARBA" id="ARBA00023069"/>
    </source>
</evidence>
<keyword evidence="21" id="KW-0539">Nucleus</keyword>
<dbReference type="FunFam" id="3.90.190.10:FF:000061">
    <property type="entry name" value="tyrosine-protein phosphatase non-receptor type 23 isoform X1"/>
    <property type="match status" value="1"/>
</dbReference>
<dbReference type="GeneID" id="116238526"/>
<feature type="compositionally biased region" description="Pro residues" evidence="27">
    <location>
        <begin position="983"/>
        <end position="996"/>
    </location>
</feature>
<dbReference type="InterPro" id="IPR000387">
    <property type="entry name" value="Tyr_Pase_dom"/>
</dbReference>
<keyword evidence="14" id="KW-0378">Hydrolase</keyword>
<dbReference type="InterPro" id="IPR000242">
    <property type="entry name" value="PTP_cat"/>
</dbReference>
<feature type="region of interest" description="Disordered" evidence="27">
    <location>
        <begin position="1813"/>
        <end position="1849"/>
    </location>
</feature>
<keyword evidence="18 26" id="KW-0175">Coiled coil</keyword>
<dbReference type="PROSITE" id="PS50056">
    <property type="entry name" value="TYR_PHOSPHATASE_2"/>
    <property type="match status" value="1"/>
</dbReference>
<keyword evidence="7" id="KW-0813">Transport</keyword>
<evidence type="ECO:0000256" key="1">
    <source>
        <dbReference type="ARBA" id="ARBA00004120"/>
    </source>
</evidence>
<reference evidence="31" key="1">
    <citation type="submission" date="2025-08" db="UniProtKB">
        <authorList>
            <consortium name="Ensembl"/>
        </authorList>
    </citation>
    <scope>IDENTIFICATION</scope>
</reference>
<keyword evidence="23" id="KW-0968">Cytoplasmic vesicle</keyword>
<evidence type="ECO:0000256" key="9">
    <source>
        <dbReference type="ARBA" id="ARBA00022490"/>
    </source>
</evidence>
<feature type="region of interest" description="Disordered" evidence="27">
    <location>
        <begin position="1"/>
        <end position="30"/>
    </location>
</feature>
<keyword evidence="10" id="KW-0597">Phosphoprotein</keyword>
<comment type="function">
    <text evidence="24">Plays a role in sorting of endocytic ubiquitinated cargos into multivesicular bodies (MVBs) via its interaction with the ESCRT-I complex (endosomal sorting complex required for transport I), and possibly also other ESCRT complexes. May act as a negative regulator of Ras-mediated mitogenic activity. Plays a role in ciliogenesis.</text>
</comment>
<feature type="domain" description="Tyrosine specific protein phosphatases" evidence="29">
    <location>
        <begin position="1559"/>
        <end position="1637"/>
    </location>
</feature>
<dbReference type="Gene3D" id="1.20.120.560">
    <property type="entry name" value="alix/aip1 in complex with the ypdl late domain"/>
    <property type="match status" value="1"/>
</dbReference>
<dbReference type="SMART" id="SM01041">
    <property type="entry name" value="BRO1"/>
    <property type="match status" value="1"/>
</dbReference>
<dbReference type="GO" id="GO:0032456">
    <property type="term" value="P:endocytic recycling"/>
    <property type="evidence" value="ECO:0007669"/>
    <property type="project" value="TreeGrafter"/>
</dbReference>
<feature type="compositionally biased region" description="Polar residues" evidence="27">
    <location>
        <begin position="1814"/>
        <end position="1823"/>
    </location>
</feature>
<feature type="region of interest" description="Disordered" evidence="27">
    <location>
        <begin position="1046"/>
        <end position="1325"/>
    </location>
</feature>
<dbReference type="InterPro" id="IPR038499">
    <property type="entry name" value="BRO1_sf"/>
</dbReference>
<dbReference type="InterPro" id="IPR004328">
    <property type="entry name" value="BRO1_dom"/>
</dbReference>
<dbReference type="CDD" id="cd09234">
    <property type="entry name" value="V_HD-PTP_like"/>
    <property type="match status" value="1"/>
</dbReference>
<keyword evidence="15" id="KW-0802">TPR repeat</keyword>
<organism evidence="31 32">
    <name type="scientific">Phasianus colchicus</name>
    <name type="common">Common pheasant</name>
    <dbReference type="NCBI Taxonomy" id="9054"/>
    <lineage>
        <taxon>Eukaryota</taxon>
        <taxon>Metazoa</taxon>
        <taxon>Chordata</taxon>
        <taxon>Craniata</taxon>
        <taxon>Vertebrata</taxon>
        <taxon>Euteleostomi</taxon>
        <taxon>Archelosauria</taxon>
        <taxon>Archosauria</taxon>
        <taxon>Dinosauria</taxon>
        <taxon>Saurischia</taxon>
        <taxon>Theropoda</taxon>
        <taxon>Coelurosauria</taxon>
        <taxon>Aves</taxon>
        <taxon>Neognathae</taxon>
        <taxon>Galloanserae</taxon>
        <taxon>Galliformes</taxon>
        <taxon>Phasianidae</taxon>
        <taxon>Phasianinae</taxon>
        <taxon>Phasianus</taxon>
    </lineage>
</organism>
<keyword evidence="19" id="KW-0969">Cilium</keyword>
<dbReference type="GO" id="GO:0004725">
    <property type="term" value="F:protein tyrosine phosphatase activity"/>
    <property type="evidence" value="ECO:0007669"/>
    <property type="project" value="UniProtKB-EC"/>
</dbReference>
<dbReference type="CTD" id="25930"/>
<evidence type="ECO:0000256" key="7">
    <source>
        <dbReference type="ARBA" id="ARBA00022448"/>
    </source>
</evidence>
<evidence type="ECO:0000256" key="4">
    <source>
        <dbReference type="ARBA" id="ARBA00004541"/>
    </source>
</evidence>
<evidence type="ECO:0000313" key="31">
    <source>
        <dbReference type="Ensembl" id="ENSPCLP00000018585.1"/>
    </source>
</evidence>
<dbReference type="PANTHER" id="PTHR23030">
    <property type="entry name" value="PCD6 INTERACTING PROTEIN-RELATED"/>
    <property type="match status" value="1"/>
</dbReference>
<evidence type="ECO:0000313" key="32">
    <source>
        <dbReference type="Proteomes" id="UP000472261"/>
    </source>
</evidence>
<keyword evidence="16" id="KW-0904">Protein phosphatase</keyword>
<feature type="compositionally biased region" description="Pro residues" evidence="27">
    <location>
        <begin position="1100"/>
        <end position="1115"/>
    </location>
</feature>
<dbReference type="KEGG" id="pcoc:116238526"/>
<comment type="similarity">
    <text evidence="5">Belongs to the protein-tyrosine phosphatase family. Non-receptor class subfamily.</text>
</comment>
<dbReference type="PROSITE" id="PS00383">
    <property type="entry name" value="TYR_PHOSPHATASE_1"/>
    <property type="match status" value="1"/>
</dbReference>
<dbReference type="GO" id="GO:0043328">
    <property type="term" value="P:protein transport to vacuole involved in ubiquitin-dependent protein catabolic process via the multivesicular body sorting pathway"/>
    <property type="evidence" value="ECO:0007669"/>
    <property type="project" value="TreeGrafter"/>
</dbReference>
<dbReference type="GO" id="GO:0005634">
    <property type="term" value="C:nucleus"/>
    <property type="evidence" value="ECO:0007669"/>
    <property type="project" value="UniProtKB-SubCell"/>
</dbReference>
<dbReference type="Pfam" id="PF00102">
    <property type="entry name" value="Y_phosphatase"/>
    <property type="match status" value="1"/>
</dbReference>
<feature type="region of interest" description="Disordered" evidence="27">
    <location>
        <begin position="1738"/>
        <end position="1788"/>
    </location>
</feature>
<keyword evidence="13" id="KW-0970">Cilium biogenesis/degradation</keyword>
<feature type="compositionally biased region" description="Low complexity" evidence="27">
    <location>
        <begin position="1090"/>
        <end position="1099"/>
    </location>
</feature>
<reference evidence="31" key="2">
    <citation type="submission" date="2025-09" db="UniProtKB">
        <authorList>
            <consortium name="Ensembl"/>
        </authorList>
    </citation>
    <scope>IDENTIFICATION</scope>
</reference>
<accession>A0A669QFQ3</accession>
<feature type="domain" description="Tyrosine-protein phosphatase" evidence="28">
    <location>
        <begin position="1385"/>
        <end position="1646"/>
    </location>
</feature>
<proteinExistence type="inferred from homology"/>
<evidence type="ECO:0000256" key="23">
    <source>
        <dbReference type="ARBA" id="ARBA00023329"/>
    </source>
</evidence>
<dbReference type="Ensembl" id="ENSPCLT00000024799.1">
    <property type="protein sequence ID" value="ENSPCLP00000018585.1"/>
    <property type="gene ID" value="ENSPCLG00000015605.1"/>
</dbReference>
<dbReference type="Gene3D" id="1.25.40.280">
    <property type="entry name" value="alix/aip1 like domains"/>
    <property type="match status" value="1"/>
</dbReference>
<feature type="domain" description="BRO1" evidence="30">
    <location>
        <begin position="59"/>
        <end position="445"/>
    </location>
</feature>
<keyword evidence="32" id="KW-1185">Reference proteome</keyword>
<dbReference type="PANTHER" id="PTHR23030:SF30">
    <property type="entry name" value="TYROSINE-PROTEIN PHOSPHATASE NON-RECEPTOR TYPE 23"/>
    <property type="match status" value="1"/>
</dbReference>
<dbReference type="CDD" id="cd14539">
    <property type="entry name" value="PTP-N23"/>
    <property type="match status" value="1"/>
</dbReference>
<dbReference type="SMART" id="SM00404">
    <property type="entry name" value="PTPc_motif"/>
    <property type="match status" value="1"/>
</dbReference>
<gene>
    <name evidence="31" type="primary">PTPN23</name>
</gene>
<dbReference type="CDD" id="cd09239">
    <property type="entry name" value="BRO1_HD-PTP_like"/>
    <property type="match status" value="1"/>
</dbReference>
<dbReference type="RefSeq" id="XP_031464129.1">
    <property type="nucleotide sequence ID" value="XM_031608269.1"/>
</dbReference>
<evidence type="ECO:0000256" key="2">
    <source>
        <dbReference type="ARBA" id="ARBA00004123"/>
    </source>
</evidence>
<dbReference type="InterPro" id="IPR029021">
    <property type="entry name" value="Prot-tyrosine_phosphatase-like"/>
</dbReference>
<dbReference type="InterPro" id="IPR016130">
    <property type="entry name" value="Tyr_Pase_AS"/>
</dbReference>
<dbReference type="FunFam" id="1.25.40.280:FF:000002">
    <property type="entry name" value="Tyrosine-protein phosphatase non-receptor type 23"/>
    <property type="match status" value="1"/>
</dbReference>
<dbReference type="GO" id="GO:0030030">
    <property type="term" value="P:cell projection organization"/>
    <property type="evidence" value="ECO:0007669"/>
    <property type="project" value="UniProtKB-KW"/>
</dbReference>
<evidence type="ECO:0000259" key="28">
    <source>
        <dbReference type="PROSITE" id="PS50055"/>
    </source>
</evidence>
<evidence type="ECO:0000256" key="16">
    <source>
        <dbReference type="ARBA" id="ARBA00022912"/>
    </source>
</evidence>
<evidence type="ECO:0000256" key="20">
    <source>
        <dbReference type="ARBA" id="ARBA00023212"/>
    </source>
</evidence>
<feature type="compositionally biased region" description="Low complexity" evidence="27">
    <location>
        <begin position="1300"/>
        <end position="1310"/>
    </location>
</feature>
<evidence type="ECO:0000256" key="17">
    <source>
        <dbReference type="ARBA" id="ARBA00022927"/>
    </source>
</evidence>
<feature type="region of interest" description="Disordered" evidence="27">
    <location>
        <begin position="910"/>
        <end position="930"/>
    </location>
</feature>
<evidence type="ECO:0000256" key="24">
    <source>
        <dbReference type="ARBA" id="ARBA00055066"/>
    </source>
</evidence>
<dbReference type="Pfam" id="PF13949">
    <property type="entry name" value="ALIX_LYPXL_bnd"/>
    <property type="match status" value="1"/>
</dbReference>
<dbReference type="OMA" id="HQRPLHM"/>
<evidence type="ECO:0000256" key="12">
    <source>
        <dbReference type="ARBA" id="ARBA00022753"/>
    </source>
</evidence>
<evidence type="ECO:0000256" key="14">
    <source>
        <dbReference type="ARBA" id="ARBA00022801"/>
    </source>
</evidence>
<dbReference type="Gene3D" id="1.20.140.50">
    <property type="entry name" value="alix/aip1 like domains"/>
    <property type="match status" value="1"/>
</dbReference>
<feature type="compositionally biased region" description="Pro residues" evidence="27">
    <location>
        <begin position="1073"/>
        <end position="1088"/>
    </location>
</feature>
<evidence type="ECO:0000256" key="26">
    <source>
        <dbReference type="SAM" id="Coils"/>
    </source>
</evidence>
<evidence type="ECO:0000256" key="22">
    <source>
        <dbReference type="ARBA" id="ARBA00023273"/>
    </source>
</evidence>
<feature type="region of interest" description="Disordered" evidence="27">
    <location>
        <begin position="957"/>
        <end position="1018"/>
    </location>
</feature>
<dbReference type="Gene3D" id="3.90.190.10">
    <property type="entry name" value="Protein tyrosine phosphatase superfamily"/>
    <property type="match status" value="1"/>
</dbReference>
<feature type="compositionally biased region" description="Pro residues" evidence="27">
    <location>
        <begin position="1256"/>
        <end position="1286"/>
    </location>
</feature>
<name>A0A669QFQ3_PHACC</name>
<evidence type="ECO:0000256" key="18">
    <source>
        <dbReference type="ARBA" id="ARBA00023054"/>
    </source>
</evidence>
<dbReference type="GO" id="GO:0045022">
    <property type="term" value="P:early endosome to late endosome transport"/>
    <property type="evidence" value="ECO:0007669"/>
    <property type="project" value="TreeGrafter"/>
</dbReference>
<dbReference type="EC" id="3.1.3.48" evidence="6"/>
<keyword evidence="11" id="KW-0677">Repeat</keyword>
<dbReference type="InterPro" id="IPR025304">
    <property type="entry name" value="ALIX_V_dom"/>
</dbReference>
<evidence type="ECO:0000256" key="11">
    <source>
        <dbReference type="ARBA" id="ARBA00022737"/>
    </source>
</evidence>
<sequence>METTPGTRRGAGRLIGPEEETGPAPARPGWRTLLPVSPCARFRRGGGGWAGMEAVPRMPMIWLDLKEAGEFAFNAAVKKFVLKNYGENPENYNEELRKLEVLRQSAVNVPRDFEGCSTLRKYFGQLHYLQSRIPMGAEQEAAVPIAWTEIFSGKTVTHEDIKYEQACILYNLGALHSMLGAMDKRVSEEGMKVSCTHFQCAAGAFTYLRDHFPHSYSVDMSHQILNLNINLMLGQAQECLLEKSMLDNRKSFLVARISAQVVDYYKEACRALENSETASLLGKIQKDWKKLVQMKIYYFAAVAHLHMGKQAEEQQKFGERVIYFQSALDKLNEAIKLAKGQPETVQEALRFTMDVIGGKYNSAKKDNDFIYHEAVPALDTLQSVKGAPLVKALPVNPTDPAVTGPDIFAKLVPMAAHEASSLYSEEKAKLLRDVMAKIEAKNEVLDQFMDSMQLDPETVDNLDMYSHIPPILMEKCAALSVRPDTVKNLVQSMQVLSGVFTDVEASLKEIRDLLEEDEAQERKLQELLGKGSVPQGSPPPPSSTGLAEVSKECSKYMEVHEKASFTNTELHKAMNLHIGNLRLLSGPLEQVRAALPSPTLSEDDKQVLQNLKKILGKVQEMRDQRMSLEQQLREMIQKDDITTSLVTTDRSEMKKLFEEQLKKYDQIKVYLEQNLAAQENILKALTDANVKYAAVRKALAEVEHKWNTTVQTLVASYEAYEDLMKKSQEGKDFYTDLEGKAAKLLEKARAACQAAEANRQQILEKEMKKHPPPRPTAPKPSLQKKPLELEAEGPEVGDLPSLGSLALADLPEDLRSLPPDVLAAHLARLPPATLAALALDPALPAGLRPPGPDLFAPRLASAPLQPGQPFAPPRFPALPGHYGLPPAPAAGPAPFPHVSGAPVLPAQLLQPSAPQASGPPPSSAPSSAPQLFPAASLLRGAVQPGAALAQPGYAVPHLLPPRSSPQHGPAAAPAASYGLGQPGLPPPGPVRPPAVGPTPVAVPEQSPAARPATTTVDSVQAPISSCAVPPRLPGPAVPPGGGFVAPQRPGGPAASFPPYAQTGLQPPFGHSAPFPPAQPPAAFPPPADIPVRPQAVAAPQPFPPSAAAPFLPPARPQVSLPFQPPARPPLPHQTPFAQQPFSGPVGQLPPGQPPLRPQLYPLPPGQDKLPPPGLPPHGGSLPFGSAVPGQSGPMAQPIHGALQPVPGGSPALPFCPSPAPCHPAAPMRPPQPSPAPSPGPVLSHVQGPVVVQCPLVPSPAPSPQPPVQPPPLVPGAVPHRPPPSLTPAPGTAETAFQRQSSSTDDLLSSSPESQHGGSKAAVGQPLLQPTKADAKEGQKPKAVQLIENDPYEKPERVLRLRAELERFRALLQRLEQTEPGGTAELDALWKELQDAQERDARQLSIAIARCYSMKNRHQDIMPYDRNRVVLRSGKDDYINASRVEDLSPYCPTIIATQAPLLGTAADFWLMIYEQKVSVIVMLVSEQELEKQKVLRYFPTERGQPVVQGPITLVLSSVKAAPTHVERMITLQYRDQSLKRTVIHLQFTSWPELGLPDSKASLLRFIQDVHGHYLHQRPLHTPIVVHCSSGVGRTGAFCLLYAAVQEVEAGNGIPELAQLVRRMRQQRKHMLQEKLHLKFCYEAVLQHAEQLLHRHGVGAPVIPKANSASPKLYFQQDPQDLVLGGDVPISSIQATIAKLSIKAPGGGEGGVGWGPEVAPVPNAAAVEAVPLLPDAVTDGGTGTDGVTAADGVCAPNPEPVPEPPGVAESSNHVEEVPPPTPAAPPAPTSSLELLASLTPEAFTLDASLKGKQRMNKQNFLQAQTGEGLRAPRPSDDPLSMLDPLWTLNKS</sequence>